<comment type="caution">
    <text evidence="5">The sequence shown here is derived from an EMBL/GenBank/DDBJ whole genome shotgun (WGS) entry which is preliminary data.</text>
</comment>
<organism evidence="5 6">
    <name type="scientific">Mycobacterium talmoniae</name>
    <dbReference type="NCBI Taxonomy" id="1858794"/>
    <lineage>
        <taxon>Bacteria</taxon>
        <taxon>Bacillati</taxon>
        <taxon>Actinomycetota</taxon>
        <taxon>Actinomycetes</taxon>
        <taxon>Mycobacteriales</taxon>
        <taxon>Mycobacteriaceae</taxon>
        <taxon>Mycobacterium</taxon>
    </lineage>
</organism>
<name>A0A1S1NNS0_9MYCO</name>
<sequence>MDFWSLPPEINSARMYSGPGSGSFRAAAAAWDGLAAELQSAAAGYGEAIAGLIGASWTGPSSESMAAAAAPYVAWLSNTAAQATEAATQSRAAAAAYETAFAATVPPPVIEANRSQLASLVATNILGQNIPAIAATEAQYGEMWAQDVAAMFGYAASSATATQVTPFSQPPQTTSGSGLASQAAAVSQGSGASAATSTQSVLGKIPQLLQDLATATTNYNTQMGNLLNGLTGNSSAGSMYSSGFSTLASVTKFSTLANDSMSVPNLGMVQFKTFFQPPVAPDIPKSALGAGLGLQPATAPSAVRAVSAGVAEASTVGRLSVPPAWAAATPAVRLAANVLPSASAMAAPAFDIPSGLLNPATLGSLSGGALGGSAPRVASGARVLSRTVSDKEEGKGPVKLDRVIAQLQQRPDTVQHWQVDEAGLDDLLAELAKKPGNHAVHLKRGPKTAPLAPHSQLG</sequence>
<dbReference type="GO" id="GO:0052572">
    <property type="term" value="P:response to host immune response"/>
    <property type="evidence" value="ECO:0007669"/>
    <property type="project" value="TreeGrafter"/>
</dbReference>
<dbReference type="InterPro" id="IPR038332">
    <property type="entry name" value="PPE_sf"/>
</dbReference>
<accession>A0A1S1NNS0</accession>
<gene>
    <name evidence="5" type="ORF">BKN37_01925</name>
</gene>
<feature type="region of interest" description="Disordered" evidence="2">
    <location>
        <begin position="437"/>
        <end position="458"/>
    </location>
</feature>
<dbReference type="PANTHER" id="PTHR46766">
    <property type="entry name" value="GLUTAMINE-RICH PROTEIN 2"/>
    <property type="match status" value="1"/>
</dbReference>
<dbReference type="InterPro" id="IPR022171">
    <property type="entry name" value="PPE_C"/>
</dbReference>
<evidence type="ECO:0000313" key="6">
    <source>
        <dbReference type="Proteomes" id="UP000179734"/>
    </source>
</evidence>
<evidence type="ECO:0008006" key="7">
    <source>
        <dbReference type="Google" id="ProtNLM"/>
    </source>
</evidence>
<dbReference type="SUPFAM" id="SSF140459">
    <property type="entry name" value="PE/PPE dimer-like"/>
    <property type="match status" value="1"/>
</dbReference>
<evidence type="ECO:0000259" key="4">
    <source>
        <dbReference type="Pfam" id="PF12484"/>
    </source>
</evidence>
<evidence type="ECO:0000313" key="5">
    <source>
        <dbReference type="EMBL" id="OHV06544.1"/>
    </source>
</evidence>
<dbReference type="Gene3D" id="1.20.1260.20">
    <property type="entry name" value="PPE superfamily"/>
    <property type="match status" value="1"/>
</dbReference>
<protein>
    <recommendedName>
        <fullName evidence="7">PPE family protein PPE33</fullName>
    </recommendedName>
</protein>
<dbReference type="FunFam" id="1.20.1260.20:FF:000001">
    <property type="entry name" value="PPE family protein PPE41"/>
    <property type="match status" value="1"/>
</dbReference>
<dbReference type="Proteomes" id="UP000179734">
    <property type="component" value="Unassembled WGS sequence"/>
</dbReference>
<feature type="domain" description="PPE" evidence="3">
    <location>
        <begin position="2"/>
        <end position="165"/>
    </location>
</feature>
<dbReference type="PANTHER" id="PTHR46766:SF1">
    <property type="entry name" value="GLUTAMINE-RICH PROTEIN 2"/>
    <property type="match status" value="1"/>
</dbReference>
<dbReference type="Pfam" id="PF12484">
    <property type="entry name" value="PPE-SVP"/>
    <property type="match status" value="1"/>
</dbReference>
<dbReference type="InterPro" id="IPR000030">
    <property type="entry name" value="PPE_dom"/>
</dbReference>
<dbReference type="RefSeq" id="WP_071020455.1">
    <property type="nucleotide sequence ID" value="NZ_MLQM01000004.1"/>
</dbReference>
<evidence type="ECO:0000256" key="2">
    <source>
        <dbReference type="SAM" id="MobiDB-lite"/>
    </source>
</evidence>
<dbReference type="Pfam" id="PF00823">
    <property type="entry name" value="PPE"/>
    <property type="match status" value="1"/>
</dbReference>
<proteinExistence type="inferred from homology"/>
<comment type="similarity">
    <text evidence="1">Belongs to the mycobacterial PPE family.</text>
</comment>
<dbReference type="AlphaFoldDB" id="A0A1S1NNS0"/>
<reference evidence="5 6" key="1">
    <citation type="submission" date="2016-10" db="EMBL/GenBank/DDBJ databases">
        <title>Genome sequence of Mycobacterium talmonii.</title>
        <authorList>
            <person name="Greninger A.L."/>
            <person name="Elliott B."/>
            <person name="Vasireddy S."/>
            <person name="Vasireddy R."/>
        </authorList>
    </citation>
    <scope>NUCLEOTIDE SEQUENCE [LARGE SCALE GENOMIC DNA]</scope>
    <source>
        <strain evidence="6">NE-TNMC-100812</strain>
    </source>
</reference>
<evidence type="ECO:0000256" key="1">
    <source>
        <dbReference type="ARBA" id="ARBA00010652"/>
    </source>
</evidence>
<evidence type="ECO:0000259" key="3">
    <source>
        <dbReference type="Pfam" id="PF00823"/>
    </source>
</evidence>
<dbReference type="EMBL" id="MLQM01000004">
    <property type="protein sequence ID" value="OHV06544.1"/>
    <property type="molecule type" value="Genomic_DNA"/>
</dbReference>
<keyword evidence="6" id="KW-1185">Reference proteome</keyword>
<feature type="domain" description="PPE family C-terminal" evidence="4">
    <location>
        <begin position="307"/>
        <end position="386"/>
    </location>
</feature>